<protein>
    <submittedName>
        <fullName evidence="2">Uncharacterized protein</fullName>
    </submittedName>
</protein>
<accession>A0A2J5HWG4</accession>
<keyword evidence="3" id="KW-1185">Reference proteome</keyword>
<sequence>MPACLASIRIVLSRGTWTHNVAVNRNRTEKDKTFTSKPQTFFIIPCKSQKFTNNKKSKISLIPAFPSPQKSTNSRLRGASVHYTHKNPQGTRVPT</sequence>
<evidence type="ECO:0000313" key="2">
    <source>
        <dbReference type="EMBL" id="PLN81754.1"/>
    </source>
</evidence>
<evidence type="ECO:0000313" key="3">
    <source>
        <dbReference type="Proteomes" id="UP000235023"/>
    </source>
</evidence>
<evidence type="ECO:0000256" key="1">
    <source>
        <dbReference type="SAM" id="MobiDB-lite"/>
    </source>
</evidence>
<name>A0A2J5HWG4_9EURO</name>
<reference evidence="3" key="1">
    <citation type="submission" date="2017-12" db="EMBL/GenBank/DDBJ databases">
        <authorList>
            <consortium name="DOE Joint Genome Institute"/>
            <person name="Mondo S.J."/>
            <person name="Kjaerbolling I."/>
            <person name="Vesth T.C."/>
            <person name="Frisvad J.C."/>
            <person name="Nybo J.L."/>
            <person name="Theobald S."/>
            <person name="Kuo A."/>
            <person name="Bowyer P."/>
            <person name="Matsuda Y."/>
            <person name="Lyhne E.K."/>
            <person name="Kogle M.E."/>
            <person name="Clum A."/>
            <person name="Lipzen A."/>
            <person name="Salamov A."/>
            <person name="Ngan C.Y."/>
            <person name="Daum C."/>
            <person name="Chiniquy J."/>
            <person name="Barry K."/>
            <person name="LaButti K."/>
            <person name="Haridas S."/>
            <person name="Simmons B.A."/>
            <person name="Magnuson J.K."/>
            <person name="Mortensen U.H."/>
            <person name="Larsen T.O."/>
            <person name="Grigoriev I.V."/>
            <person name="Baker S.E."/>
            <person name="Andersen M.R."/>
            <person name="Nordberg H.P."/>
            <person name="Cantor M.N."/>
            <person name="Hua S.X."/>
        </authorList>
    </citation>
    <scope>NUCLEOTIDE SEQUENCE [LARGE SCALE GENOMIC DNA]</scope>
    <source>
        <strain evidence="3">IBT 19404</strain>
    </source>
</reference>
<dbReference type="Proteomes" id="UP000235023">
    <property type="component" value="Unassembled WGS sequence"/>
</dbReference>
<gene>
    <name evidence="2" type="ORF">BDW42DRAFT_168184</name>
</gene>
<feature type="compositionally biased region" description="Polar residues" evidence="1">
    <location>
        <begin position="86"/>
        <end position="95"/>
    </location>
</feature>
<proteinExistence type="predicted"/>
<dbReference type="EMBL" id="KZ559533">
    <property type="protein sequence ID" value="PLN81754.1"/>
    <property type="molecule type" value="Genomic_DNA"/>
</dbReference>
<feature type="region of interest" description="Disordered" evidence="1">
    <location>
        <begin position="62"/>
        <end position="95"/>
    </location>
</feature>
<dbReference type="AlphaFoldDB" id="A0A2J5HWG4"/>
<organism evidence="2 3">
    <name type="scientific">Aspergillus taichungensis</name>
    <dbReference type="NCBI Taxonomy" id="482145"/>
    <lineage>
        <taxon>Eukaryota</taxon>
        <taxon>Fungi</taxon>
        <taxon>Dikarya</taxon>
        <taxon>Ascomycota</taxon>
        <taxon>Pezizomycotina</taxon>
        <taxon>Eurotiomycetes</taxon>
        <taxon>Eurotiomycetidae</taxon>
        <taxon>Eurotiales</taxon>
        <taxon>Aspergillaceae</taxon>
        <taxon>Aspergillus</taxon>
        <taxon>Aspergillus subgen. Circumdati</taxon>
    </lineage>
</organism>